<dbReference type="Pfam" id="PF04542">
    <property type="entry name" value="Sigma70_r2"/>
    <property type="match status" value="1"/>
</dbReference>
<dbReference type="InterPro" id="IPR013324">
    <property type="entry name" value="RNA_pol_sigma_r3/r4-like"/>
</dbReference>
<comment type="caution">
    <text evidence="7">The sequence shown here is derived from an EMBL/GenBank/DDBJ whole genome shotgun (WGS) entry which is preliminary data.</text>
</comment>
<keyword evidence="3" id="KW-0731">Sigma factor</keyword>
<keyword evidence="8" id="KW-1185">Reference proteome</keyword>
<keyword evidence="2" id="KW-0805">Transcription regulation</keyword>
<feature type="region of interest" description="Disordered" evidence="5">
    <location>
        <begin position="1"/>
        <end position="22"/>
    </location>
</feature>
<evidence type="ECO:0000256" key="3">
    <source>
        <dbReference type="ARBA" id="ARBA00023082"/>
    </source>
</evidence>
<dbReference type="PANTHER" id="PTHR43133">
    <property type="entry name" value="RNA POLYMERASE ECF-TYPE SIGMA FACTO"/>
    <property type="match status" value="1"/>
</dbReference>
<dbReference type="InterPro" id="IPR007627">
    <property type="entry name" value="RNA_pol_sigma70_r2"/>
</dbReference>
<evidence type="ECO:0000256" key="4">
    <source>
        <dbReference type="ARBA" id="ARBA00023163"/>
    </source>
</evidence>
<dbReference type="PANTHER" id="PTHR43133:SF62">
    <property type="entry name" value="RNA POLYMERASE SIGMA FACTOR SIGZ"/>
    <property type="match status" value="1"/>
</dbReference>
<sequence>MVIRRTVDPPTADDDGSGRPDDRATLARVAAGDLRALGVLYDRFAEPVHSLALHVVGDPAVAEGVTREVFLAVRRDAARFDPARGSVATWLLTTARHRAVEARRRAPGTVRHTDGTLPDRAGLSAEQQAVVGLAYFEGFTQVEIARIRDCPADAVLADVAEALTLLRPEADDRKP</sequence>
<dbReference type="InterPro" id="IPR036388">
    <property type="entry name" value="WH-like_DNA-bd_sf"/>
</dbReference>
<dbReference type="InterPro" id="IPR039425">
    <property type="entry name" value="RNA_pol_sigma-70-like"/>
</dbReference>
<dbReference type="Gene3D" id="1.10.10.10">
    <property type="entry name" value="Winged helix-like DNA-binding domain superfamily/Winged helix DNA-binding domain"/>
    <property type="match status" value="1"/>
</dbReference>
<organism evidence="7 8">
    <name type="scientific">Actinomycetospora atypica</name>
    <dbReference type="NCBI Taxonomy" id="1290095"/>
    <lineage>
        <taxon>Bacteria</taxon>
        <taxon>Bacillati</taxon>
        <taxon>Actinomycetota</taxon>
        <taxon>Actinomycetes</taxon>
        <taxon>Pseudonocardiales</taxon>
        <taxon>Pseudonocardiaceae</taxon>
        <taxon>Actinomycetospora</taxon>
    </lineage>
</organism>
<feature type="domain" description="RNA polymerase sigma-70 region 2" evidence="6">
    <location>
        <begin position="40"/>
        <end position="106"/>
    </location>
</feature>
<accession>A0ABV9YVC4</accession>
<evidence type="ECO:0000256" key="5">
    <source>
        <dbReference type="SAM" id="MobiDB-lite"/>
    </source>
</evidence>
<proteinExistence type="inferred from homology"/>
<evidence type="ECO:0000256" key="2">
    <source>
        <dbReference type="ARBA" id="ARBA00023015"/>
    </source>
</evidence>
<evidence type="ECO:0000313" key="8">
    <source>
        <dbReference type="Proteomes" id="UP001595947"/>
    </source>
</evidence>
<dbReference type="SUPFAM" id="SSF88659">
    <property type="entry name" value="Sigma3 and sigma4 domains of RNA polymerase sigma factors"/>
    <property type="match status" value="1"/>
</dbReference>
<keyword evidence="4" id="KW-0804">Transcription</keyword>
<dbReference type="Gene3D" id="1.10.1740.10">
    <property type="match status" value="1"/>
</dbReference>
<comment type="similarity">
    <text evidence="1">Belongs to the sigma-70 factor family. ECF subfamily.</text>
</comment>
<dbReference type="Proteomes" id="UP001595947">
    <property type="component" value="Unassembled WGS sequence"/>
</dbReference>
<dbReference type="EMBL" id="JBHSIV010000052">
    <property type="protein sequence ID" value="MFC5065962.1"/>
    <property type="molecule type" value="Genomic_DNA"/>
</dbReference>
<protein>
    <submittedName>
        <fullName evidence="7">Sigma factor</fullName>
    </submittedName>
</protein>
<evidence type="ECO:0000259" key="6">
    <source>
        <dbReference type="Pfam" id="PF04542"/>
    </source>
</evidence>
<gene>
    <name evidence="7" type="ORF">ACFPBZ_27355</name>
</gene>
<evidence type="ECO:0000256" key="1">
    <source>
        <dbReference type="ARBA" id="ARBA00010641"/>
    </source>
</evidence>
<dbReference type="InterPro" id="IPR013325">
    <property type="entry name" value="RNA_pol_sigma_r2"/>
</dbReference>
<dbReference type="SUPFAM" id="SSF88946">
    <property type="entry name" value="Sigma2 domain of RNA polymerase sigma factors"/>
    <property type="match status" value="1"/>
</dbReference>
<dbReference type="RefSeq" id="WP_378039279.1">
    <property type="nucleotide sequence ID" value="NZ_JBHSIV010000052.1"/>
</dbReference>
<reference evidence="8" key="1">
    <citation type="journal article" date="2019" name="Int. J. Syst. Evol. Microbiol.">
        <title>The Global Catalogue of Microorganisms (GCM) 10K type strain sequencing project: providing services to taxonomists for standard genome sequencing and annotation.</title>
        <authorList>
            <consortium name="The Broad Institute Genomics Platform"/>
            <consortium name="The Broad Institute Genome Sequencing Center for Infectious Disease"/>
            <person name="Wu L."/>
            <person name="Ma J."/>
        </authorList>
    </citation>
    <scope>NUCLEOTIDE SEQUENCE [LARGE SCALE GENOMIC DNA]</scope>
    <source>
        <strain evidence="8">CGMCC 4.7093</strain>
    </source>
</reference>
<evidence type="ECO:0000313" key="7">
    <source>
        <dbReference type="EMBL" id="MFC5065962.1"/>
    </source>
</evidence>
<name>A0ABV9YVC4_9PSEU</name>